<dbReference type="PROSITE" id="PS50404">
    <property type="entry name" value="GST_NTER"/>
    <property type="match status" value="1"/>
</dbReference>
<evidence type="ECO:0000256" key="4">
    <source>
        <dbReference type="ARBA" id="ARBA00025743"/>
    </source>
</evidence>
<evidence type="ECO:0000313" key="9">
    <source>
        <dbReference type="Proteomes" id="UP001632038"/>
    </source>
</evidence>
<dbReference type="SFLD" id="SFLDS00019">
    <property type="entry name" value="Glutathione_Transferase_(cytos"/>
    <property type="match status" value="1"/>
</dbReference>
<comment type="catalytic activity">
    <reaction evidence="5">
        <text>RX + glutathione = an S-substituted glutathione + a halide anion + H(+)</text>
        <dbReference type="Rhea" id="RHEA:16437"/>
        <dbReference type="ChEBI" id="CHEBI:15378"/>
        <dbReference type="ChEBI" id="CHEBI:16042"/>
        <dbReference type="ChEBI" id="CHEBI:17792"/>
        <dbReference type="ChEBI" id="CHEBI:57925"/>
        <dbReference type="ChEBI" id="CHEBI:90779"/>
        <dbReference type="EC" id="2.5.1.18"/>
    </reaction>
</comment>
<dbReference type="CDD" id="cd03185">
    <property type="entry name" value="GST_C_Tau"/>
    <property type="match status" value="1"/>
</dbReference>
<organism evidence="8 9">
    <name type="scientific">Castilleja foliolosa</name>
    <dbReference type="NCBI Taxonomy" id="1961234"/>
    <lineage>
        <taxon>Eukaryota</taxon>
        <taxon>Viridiplantae</taxon>
        <taxon>Streptophyta</taxon>
        <taxon>Embryophyta</taxon>
        <taxon>Tracheophyta</taxon>
        <taxon>Spermatophyta</taxon>
        <taxon>Magnoliopsida</taxon>
        <taxon>eudicotyledons</taxon>
        <taxon>Gunneridae</taxon>
        <taxon>Pentapetalae</taxon>
        <taxon>asterids</taxon>
        <taxon>lamiids</taxon>
        <taxon>Lamiales</taxon>
        <taxon>Orobanchaceae</taxon>
        <taxon>Pedicularideae</taxon>
        <taxon>Castillejinae</taxon>
        <taxon>Castilleja</taxon>
    </lineage>
</organism>
<proteinExistence type="inferred from homology"/>
<evidence type="ECO:0000313" key="8">
    <source>
        <dbReference type="EMBL" id="KAL3654169.1"/>
    </source>
</evidence>
<dbReference type="SUPFAM" id="SSF52833">
    <property type="entry name" value="Thioredoxin-like"/>
    <property type="match status" value="1"/>
</dbReference>
<feature type="domain" description="GST C-terminal" evidence="7">
    <location>
        <begin position="90"/>
        <end position="225"/>
    </location>
</feature>
<dbReference type="Gene3D" id="3.40.30.10">
    <property type="entry name" value="Glutaredoxin"/>
    <property type="match status" value="1"/>
</dbReference>
<comment type="similarity">
    <text evidence="4">Belongs to the GST superfamily. Tau family.</text>
</comment>
<dbReference type="InterPro" id="IPR045074">
    <property type="entry name" value="GST_C_Tau"/>
</dbReference>
<evidence type="ECO:0000256" key="5">
    <source>
        <dbReference type="ARBA" id="ARBA00047960"/>
    </source>
</evidence>
<dbReference type="InterPro" id="IPR040079">
    <property type="entry name" value="Glutathione_S-Trfase"/>
</dbReference>
<gene>
    <name evidence="8" type="primary">GSTU6_5</name>
    <name evidence="8" type="ORF">CASFOL_003850</name>
</gene>
<dbReference type="Gene3D" id="1.20.1050.10">
    <property type="match status" value="1"/>
</dbReference>
<dbReference type="EC" id="2.5.1.18" evidence="1"/>
<dbReference type="Proteomes" id="UP001632038">
    <property type="component" value="Unassembled WGS sequence"/>
</dbReference>
<dbReference type="PANTHER" id="PTHR11260">
    <property type="entry name" value="GLUTATHIONE S-TRANSFERASE, GST, SUPERFAMILY, GST DOMAIN CONTAINING"/>
    <property type="match status" value="1"/>
</dbReference>
<evidence type="ECO:0000259" key="6">
    <source>
        <dbReference type="PROSITE" id="PS50404"/>
    </source>
</evidence>
<dbReference type="Pfam" id="PF00043">
    <property type="entry name" value="GST_C"/>
    <property type="match status" value="1"/>
</dbReference>
<dbReference type="SFLD" id="SFLDG01152">
    <property type="entry name" value="Main.3:_Omega-_and_Tau-like"/>
    <property type="match status" value="1"/>
</dbReference>
<comment type="caution">
    <text evidence="8">The sequence shown here is derived from an EMBL/GenBank/DDBJ whole genome shotgun (WGS) entry which is preliminary data.</text>
</comment>
<dbReference type="InterPro" id="IPR036282">
    <property type="entry name" value="Glutathione-S-Trfase_C_sf"/>
</dbReference>
<keyword evidence="2" id="KW-0216">Detoxification</keyword>
<dbReference type="InterPro" id="IPR036249">
    <property type="entry name" value="Thioredoxin-like_sf"/>
</dbReference>
<name>A0ABD3EM80_9LAMI</name>
<dbReference type="AlphaFoldDB" id="A0ABD3EM80"/>
<evidence type="ECO:0000259" key="7">
    <source>
        <dbReference type="PROSITE" id="PS50405"/>
    </source>
</evidence>
<dbReference type="FunFam" id="3.40.30.10:FF:000044">
    <property type="entry name" value="Glutathione S-transferase GSTU6"/>
    <property type="match status" value="1"/>
</dbReference>
<reference evidence="9" key="1">
    <citation type="journal article" date="2024" name="IScience">
        <title>Strigolactones Initiate the Formation of Haustorium-like Structures in Castilleja.</title>
        <authorList>
            <person name="Buerger M."/>
            <person name="Peterson D."/>
            <person name="Chory J."/>
        </authorList>
    </citation>
    <scope>NUCLEOTIDE SEQUENCE [LARGE SCALE GENOMIC DNA]</scope>
</reference>
<dbReference type="InterPro" id="IPR010987">
    <property type="entry name" value="Glutathione-S-Trfase_C-like"/>
</dbReference>
<dbReference type="FunFam" id="1.20.1050.10:FF:000016">
    <property type="entry name" value="Glutathione S-transferase U9"/>
    <property type="match status" value="1"/>
</dbReference>
<dbReference type="GO" id="GO:0009407">
    <property type="term" value="P:toxin catabolic process"/>
    <property type="evidence" value="ECO:0007669"/>
    <property type="project" value="UniProtKB-ARBA"/>
</dbReference>
<dbReference type="PANTHER" id="PTHR11260:SF781">
    <property type="entry name" value="GLUTATHIONE S-TRANSFERASE U19"/>
    <property type="match status" value="1"/>
</dbReference>
<feature type="domain" description="GST N-terminal" evidence="6">
    <location>
        <begin position="4"/>
        <end position="83"/>
    </location>
</feature>
<evidence type="ECO:0000256" key="1">
    <source>
        <dbReference type="ARBA" id="ARBA00012452"/>
    </source>
</evidence>
<sequence>MAKSGVKVLGAWASPYSQMVKIALNLKSIDYEFIQEDVSNKSPLLLESNPVHKKIPVFFHDGKPVCESLVIVQYIDDAWTSNGPSFLPSDPYERATALFWAAYVGDKWSPCMRAVFLGVANGEEGEKTVIPLEEAHQVLAELENAFIKCSKGQKFFGGDKIGYVDIVFGSCLGWLKMIEKWGNFSLIDESNNPNLFKWAHEFCAVDAVKDALPETDKLLEFAKAYGARLKINANK</sequence>
<protein>
    <recommendedName>
        <fullName evidence="1">glutathione transferase</fullName>
        <ecNumber evidence="1">2.5.1.18</ecNumber>
    </recommendedName>
</protein>
<dbReference type="CDD" id="cd03058">
    <property type="entry name" value="GST_N_Tau"/>
    <property type="match status" value="1"/>
</dbReference>
<dbReference type="SUPFAM" id="SSF47616">
    <property type="entry name" value="GST C-terminal domain-like"/>
    <property type="match status" value="1"/>
</dbReference>
<accession>A0ABD3EM80</accession>
<dbReference type="InterPro" id="IPR004045">
    <property type="entry name" value="Glutathione_S-Trfase_N"/>
</dbReference>
<dbReference type="InterPro" id="IPR004046">
    <property type="entry name" value="GST_C"/>
</dbReference>
<dbReference type="SFLD" id="SFLDG00358">
    <property type="entry name" value="Main_(cytGST)"/>
    <property type="match status" value="1"/>
</dbReference>
<evidence type="ECO:0000256" key="3">
    <source>
        <dbReference type="ARBA" id="ARBA00022679"/>
    </source>
</evidence>
<dbReference type="GO" id="GO:0004364">
    <property type="term" value="F:glutathione transferase activity"/>
    <property type="evidence" value="ECO:0007669"/>
    <property type="project" value="UniProtKB-EC"/>
</dbReference>
<dbReference type="Pfam" id="PF02798">
    <property type="entry name" value="GST_N"/>
    <property type="match status" value="1"/>
</dbReference>
<keyword evidence="9" id="KW-1185">Reference proteome</keyword>
<dbReference type="PROSITE" id="PS50405">
    <property type="entry name" value="GST_CTER"/>
    <property type="match status" value="1"/>
</dbReference>
<dbReference type="InterPro" id="IPR045073">
    <property type="entry name" value="Omega/Tau-like"/>
</dbReference>
<evidence type="ECO:0000256" key="2">
    <source>
        <dbReference type="ARBA" id="ARBA00022575"/>
    </source>
</evidence>
<dbReference type="EMBL" id="JAVIJP010000005">
    <property type="protein sequence ID" value="KAL3654169.1"/>
    <property type="molecule type" value="Genomic_DNA"/>
</dbReference>
<keyword evidence="3 8" id="KW-0808">Transferase</keyword>